<dbReference type="GeneID" id="18806439"/>
<dbReference type="Proteomes" id="UP000053927">
    <property type="component" value="Unassembled WGS sequence"/>
</dbReference>
<dbReference type="Pfam" id="PF00732">
    <property type="entry name" value="GMC_oxred_N"/>
    <property type="match status" value="1"/>
</dbReference>
<feature type="domain" description="Glucose-methanol-choline oxidoreductase N-terminal" evidence="4">
    <location>
        <begin position="277"/>
        <end position="291"/>
    </location>
</feature>
<dbReference type="PANTHER" id="PTHR11552">
    <property type="entry name" value="GLUCOSE-METHANOL-CHOLINE GMC OXIDOREDUCTASE"/>
    <property type="match status" value="1"/>
</dbReference>
<dbReference type="EMBL" id="JH687399">
    <property type="protein sequence ID" value="EIM80090.1"/>
    <property type="molecule type" value="Genomic_DNA"/>
</dbReference>
<dbReference type="Pfam" id="PF05199">
    <property type="entry name" value="GMC_oxred_C"/>
    <property type="match status" value="1"/>
</dbReference>
<evidence type="ECO:0000313" key="6">
    <source>
        <dbReference type="Proteomes" id="UP000053927"/>
    </source>
</evidence>
<dbReference type="AlphaFoldDB" id="R7RYW2"/>
<dbReference type="PROSITE" id="PS00624">
    <property type="entry name" value="GMC_OXRED_2"/>
    <property type="match status" value="1"/>
</dbReference>
<dbReference type="Gene3D" id="3.50.50.60">
    <property type="entry name" value="FAD/NAD(P)-binding domain"/>
    <property type="match status" value="1"/>
</dbReference>
<dbReference type="InterPro" id="IPR036188">
    <property type="entry name" value="FAD/NAD-bd_sf"/>
</dbReference>
<evidence type="ECO:0000256" key="3">
    <source>
        <dbReference type="PIRSR" id="PIRSR000137-2"/>
    </source>
</evidence>
<evidence type="ECO:0000256" key="2">
    <source>
        <dbReference type="ARBA" id="ARBA00010790"/>
    </source>
</evidence>
<dbReference type="InterPro" id="IPR012132">
    <property type="entry name" value="GMC_OxRdtase"/>
</dbReference>
<dbReference type="SUPFAM" id="SSF51905">
    <property type="entry name" value="FAD/NAD(P)-binding domain"/>
    <property type="match status" value="1"/>
</dbReference>
<keyword evidence="6" id="KW-1185">Reference proteome</keyword>
<dbReference type="InterPro" id="IPR000172">
    <property type="entry name" value="GMC_OxRdtase_N"/>
</dbReference>
<gene>
    <name evidence="5" type="ORF">STEHIDRAFT_68504</name>
</gene>
<dbReference type="RefSeq" id="XP_007310655.1">
    <property type="nucleotide sequence ID" value="XM_007310593.1"/>
</dbReference>
<keyword evidence="3" id="KW-0285">Flavoprotein</keyword>
<keyword evidence="3" id="KW-0274">FAD</keyword>
<dbReference type="GO" id="GO:0050660">
    <property type="term" value="F:flavin adenine dinucleotide binding"/>
    <property type="evidence" value="ECO:0007669"/>
    <property type="project" value="InterPro"/>
</dbReference>
<comment type="similarity">
    <text evidence="2">Belongs to the GMC oxidoreductase family.</text>
</comment>
<name>R7RYW2_STEHR</name>
<dbReference type="PANTHER" id="PTHR11552:SF78">
    <property type="entry name" value="GLUCOSE-METHANOL-CHOLINE OXIDOREDUCTASE N-TERMINAL DOMAIN-CONTAINING PROTEIN"/>
    <property type="match status" value="1"/>
</dbReference>
<evidence type="ECO:0000313" key="5">
    <source>
        <dbReference type="EMBL" id="EIM80090.1"/>
    </source>
</evidence>
<dbReference type="OrthoDB" id="269227at2759"/>
<comment type="cofactor">
    <cofactor evidence="1 3">
        <name>FAD</name>
        <dbReference type="ChEBI" id="CHEBI:57692"/>
    </cofactor>
</comment>
<proteinExistence type="inferred from homology"/>
<sequence>MAASVSTSFISGTLECYDILIAGAGATGCIVAARVAEADPSLKILVIEAGPDVRDDAAHYQAGRTFHHLHPASKTVKFYAVEPSPHLDNRQAFYLHGQCVGGGSSMNLTMYTRAAASDYDDWKTVYGAEGWGFADLLPYLKKCENYTLDTPTPEVHGRNGPLVVSHGGEYTTVGKEWLEVAPKYDGRPVLEDPNDFYTVNGYSRWRKWINSDTGRRSDSAHNYLYPQQDRNTNLHLLTGCVVDKIIFEGTRAAGVEFAQNGRKRVIKASRQVVISSGAFGTPGILERSGLGDRSVLQTAGVNVVSDLPGVGENLIDHHVIFFPYNTPQDHITFDSMSRGEPEAMEYWSEIYNKEKRGILSSNPVDAGIKMRASPEELKAIGPEFTKRWDSYYAEAPDKSMLYMGCSVTSCHAQRETFTVLASFRQNHPESIGKIHITSSDPSTPQKFEPMWMSEPADMELLVWAYKHSRETARRMPCYRGEFKPNHPEFAQGSDAYIKDVEMGPVPIDAPPIVYTKEDNEAIRTAIKKFISGCWHTMGSAAMKPRDKNGVVDPRLNVYGTEHLKVADLSICPANVGANPYSTCTAIGEKAAVLICEDLGIELAL</sequence>
<dbReference type="GO" id="GO:0016614">
    <property type="term" value="F:oxidoreductase activity, acting on CH-OH group of donors"/>
    <property type="evidence" value="ECO:0007669"/>
    <property type="project" value="InterPro"/>
</dbReference>
<evidence type="ECO:0000259" key="4">
    <source>
        <dbReference type="PROSITE" id="PS00624"/>
    </source>
</evidence>
<dbReference type="KEGG" id="shs:STEHIDRAFT_68504"/>
<dbReference type="PIRSF" id="PIRSF000137">
    <property type="entry name" value="Alcohol_oxidase"/>
    <property type="match status" value="1"/>
</dbReference>
<evidence type="ECO:0000256" key="1">
    <source>
        <dbReference type="ARBA" id="ARBA00001974"/>
    </source>
</evidence>
<dbReference type="Gene3D" id="3.30.560.10">
    <property type="entry name" value="Glucose Oxidase, domain 3"/>
    <property type="match status" value="1"/>
</dbReference>
<dbReference type="SUPFAM" id="SSF54373">
    <property type="entry name" value="FAD-linked reductases, C-terminal domain"/>
    <property type="match status" value="1"/>
</dbReference>
<reference evidence="6" key="1">
    <citation type="journal article" date="2012" name="Science">
        <title>The Paleozoic origin of enzymatic lignin decomposition reconstructed from 31 fungal genomes.</title>
        <authorList>
            <person name="Floudas D."/>
            <person name="Binder M."/>
            <person name="Riley R."/>
            <person name="Barry K."/>
            <person name="Blanchette R.A."/>
            <person name="Henrissat B."/>
            <person name="Martinez A.T."/>
            <person name="Otillar R."/>
            <person name="Spatafora J.W."/>
            <person name="Yadav J.S."/>
            <person name="Aerts A."/>
            <person name="Benoit I."/>
            <person name="Boyd A."/>
            <person name="Carlson A."/>
            <person name="Copeland A."/>
            <person name="Coutinho P.M."/>
            <person name="de Vries R.P."/>
            <person name="Ferreira P."/>
            <person name="Findley K."/>
            <person name="Foster B."/>
            <person name="Gaskell J."/>
            <person name="Glotzer D."/>
            <person name="Gorecki P."/>
            <person name="Heitman J."/>
            <person name="Hesse C."/>
            <person name="Hori C."/>
            <person name="Igarashi K."/>
            <person name="Jurgens J.A."/>
            <person name="Kallen N."/>
            <person name="Kersten P."/>
            <person name="Kohler A."/>
            <person name="Kuees U."/>
            <person name="Kumar T.K.A."/>
            <person name="Kuo A."/>
            <person name="LaButti K."/>
            <person name="Larrondo L.F."/>
            <person name="Lindquist E."/>
            <person name="Ling A."/>
            <person name="Lombard V."/>
            <person name="Lucas S."/>
            <person name="Lundell T."/>
            <person name="Martin R."/>
            <person name="McLaughlin D.J."/>
            <person name="Morgenstern I."/>
            <person name="Morin E."/>
            <person name="Murat C."/>
            <person name="Nagy L.G."/>
            <person name="Nolan M."/>
            <person name="Ohm R.A."/>
            <person name="Patyshakuliyeva A."/>
            <person name="Rokas A."/>
            <person name="Ruiz-Duenas F.J."/>
            <person name="Sabat G."/>
            <person name="Salamov A."/>
            <person name="Samejima M."/>
            <person name="Schmutz J."/>
            <person name="Slot J.C."/>
            <person name="St John F."/>
            <person name="Stenlid J."/>
            <person name="Sun H."/>
            <person name="Sun S."/>
            <person name="Syed K."/>
            <person name="Tsang A."/>
            <person name="Wiebenga A."/>
            <person name="Young D."/>
            <person name="Pisabarro A."/>
            <person name="Eastwood D.C."/>
            <person name="Martin F."/>
            <person name="Cullen D."/>
            <person name="Grigoriev I.V."/>
            <person name="Hibbett D.S."/>
        </authorList>
    </citation>
    <scope>NUCLEOTIDE SEQUENCE [LARGE SCALE GENOMIC DNA]</scope>
    <source>
        <strain evidence="6">FP-91666</strain>
    </source>
</reference>
<dbReference type="InterPro" id="IPR007867">
    <property type="entry name" value="GMC_OxRtase_C"/>
</dbReference>
<dbReference type="eggNOG" id="KOG1238">
    <property type="taxonomic scope" value="Eukaryota"/>
</dbReference>
<feature type="binding site" evidence="3">
    <location>
        <begin position="534"/>
        <end position="535"/>
    </location>
    <ligand>
        <name>FAD</name>
        <dbReference type="ChEBI" id="CHEBI:57692"/>
    </ligand>
</feature>
<feature type="binding site" evidence="3">
    <location>
        <position position="242"/>
    </location>
    <ligand>
        <name>FAD</name>
        <dbReference type="ChEBI" id="CHEBI:57692"/>
    </ligand>
</feature>
<organism evidence="5 6">
    <name type="scientific">Stereum hirsutum (strain FP-91666)</name>
    <name type="common">White-rot fungus</name>
    <dbReference type="NCBI Taxonomy" id="721885"/>
    <lineage>
        <taxon>Eukaryota</taxon>
        <taxon>Fungi</taxon>
        <taxon>Dikarya</taxon>
        <taxon>Basidiomycota</taxon>
        <taxon>Agaricomycotina</taxon>
        <taxon>Agaricomycetes</taxon>
        <taxon>Russulales</taxon>
        <taxon>Stereaceae</taxon>
        <taxon>Stereum</taxon>
    </lineage>
</organism>
<accession>R7RYW2</accession>
<protein>
    <submittedName>
        <fullName evidence="5">Alcohol oxidase-like protein</fullName>
    </submittedName>
</protein>